<dbReference type="EMBL" id="JARKIF010000003">
    <property type="protein sequence ID" value="KAJ7643667.1"/>
    <property type="molecule type" value="Genomic_DNA"/>
</dbReference>
<comment type="caution">
    <text evidence="1">The sequence shown here is derived from an EMBL/GenBank/DDBJ whole genome shotgun (WGS) entry which is preliminary data.</text>
</comment>
<name>A0AAD7FUB3_9AGAR</name>
<evidence type="ECO:0008006" key="3">
    <source>
        <dbReference type="Google" id="ProtNLM"/>
    </source>
</evidence>
<gene>
    <name evidence="1" type="ORF">FB45DRAFT_823393</name>
</gene>
<keyword evidence="2" id="KW-1185">Reference proteome</keyword>
<organism evidence="1 2">
    <name type="scientific">Roridomyces roridus</name>
    <dbReference type="NCBI Taxonomy" id="1738132"/>
    <lineage>
        <taxon>Eukaryota</taxon>
        <taxon>Fungi</taxon>
        <taxon>Dikarya</taxon>
        <taxon>Basidiomycota</taxon>
        <taxon>Agaricomycotina</taxon>
        <taxon>Agaricomycetes</taxon>
        <taxon>Agaricomycetidae</taxon>
        <taxon>Agaricales</taxon>
        <taxon>Marasmiineae</taxon>
        <taxon>Mycenaceae</taxon>
        <taxon>Roridomyces</taxon>
    </lineage>
</organism>
<evidence type="ECO:0000313" key="2">
    <source>
        <dbReference type="Proteomes" id="UP001221142"/>
    </source>
</evidence>
<protein>
    <recommendedName>
        <fullName evidence="3">BTB domain-containing protein</fullName>
    </recommendedName>
</protein>
<sequence>MSEKVADKNFYFDDGDCLFVAGNVLFKVHKMMLCRDPQSMFRDIFSVPQGTAVQTTDLAEIAVSDSAEEFRALCWAVYALPTDIQLQNDKGADINRLIAVSKMAHKYVLPSYEKWTLTMVWLHCQPGMDYLDGCSVDMSRRIFEAAVQGGREDLCKLVESRWLVRLNKGELELRDALDFGEMHNRRTFLGNAYYQQAVNMRGGFTPTAGCATDFSSQTNLKPEQLHRLLAGFCSLSLAFKDLESVKVPRVAGCHTGTSFSSYHPTGLLDGVDTTVAGGMNIWLAVEHAKKKQDYCKCRQSFLSSFVTGSVADHFLGKE</sequence>
<dbReference type="AlphaFoldDB" id="A0AAD7FUB3"/>
<dbReference type="Proteomes" id="UP001221142">
    <property type="component" value="Unassembled WGS sequence"/>
</dbReference>
<reference evidence="1" key="1">
    <citation type="submission" date="2023-03" db="EMBL/GenBank/DDBJ databases">
        <title>Massive genome expansion in bonnet fungi (Mycena s.s.) driven by repeated elements and novel gene families across ecological guilds.</title>
        <authorList>
            <consortium name="Lawrence Berkeley National Laboratory"/>
            <person name="Harder C.B."/>
            <person name="Miyauchi S."/>
            <person name="Viragh M."/>
            <person name="Kuo A."/>
            <person name="Thoen E."/>
            <person name="Andreopoulos B."/>
            <person name="Lu D."/>
            <person name="Skrede I."/>
            <person name="Drula E."/>
            <person name="Henrissat B."/>
            <person name="Morin E."/>
            <person name="Kohler A."/>
            <person name="Barry K."/>
            <person name="LaButti K."/>
            <person name="Morin E."/>
            <person name="Salamov A."/>
            <person name="Lipzen A."/>
            <person name="Mereny Z."/>
            <person name="Hegedus B."/>
            <person name="Baldrian P."/>
            <person name="Stursova M."/>
            <person name="Weitz H."/>
            <person name="Taylor A."/>
            <person name="Grigoriev I.V."/>
            <person name="Nagy L.G."/>
            <person name="Martin F."/>
            <person name="Kauserud H."/>
        </authorList>
    </citation>
    <scope>NUCLEOTIDE SEQUENCE</scope>
    <source>
        <strain evidence="1">9284</strain>
    </source>
</reference>
<accession>A0AAD7FUB3</accession>
<proteinExistence type="predicted"/>
<evidence type="ECO:0000313" key="1">
    <source>
        <dbReference type="EMBL" id="KAJ7643667.1"/>
    </source>
</evidence>